<feature type="compositionally biased region" description="Low complexity" evidence="7">
    <location>
        <begin position="277"/>
        <end position="296"/>
    </location>
</feature>
<dbReference type="OrthoDB" id="10038576at2759"/>
<dbReference type="Gene3D" id="1.10.10.500">
    <property type="entry name" value="Homeo-prospero domain"/>
    <property type="match status" value="1"/>
</dbReference>
<dbReference type="PANTHER" id="PTHR12198:SF9">
    <property type="entry name" value="PROSPERO HOMEOBOX PROTEIN 2"/>
    <property type="match status" value="1"/>
</dbReference>
<dbReference type="InterPro" id="IPR039350">
    <property type="entry name" value="Prospero_homeodomain"/>
</dbReference>
<feature type="region of interest" description="Disordered" evidence="7">
    <location>
        <begin position="229"/>
        <end position="296"/>
    </location>
</feature>
<keyword evidence="3" id="KW-0238">DNA-binding</keyword>
<dbReference type="GO" id="GO:0005634">
    <property type="term" value="C:nucleus"/>
    <property type="evidence" value="ECO:0007669"/>
    <property type="project" value="UniProtKB-SubCell"/>
</dbReference>
<keyword evidence="5" id="KW-0804">Transcription</keyword>
<dbReference type="KEGG" id="hcq:109524835"/>
<dbReference type="SUPFAM" id="SSF46689">
    <property type="entry name" value="Homeodomain-like"/>
    <property type="match status" value="1"/>
</dbReference>
<reference evidence="9" key="2">
    <citation type="submission" date="2025-09" db="UniProtKB">
        <authorList>
            <consortium name="Ensembl"/>
        </authorList>
    </citation>
    <scope>IDENTIFICATION</scope>
</reference>
<keyword evidence="10" id="KW-1185">Reference proteome</keyword>
<evidence type="ECO:0000313" key="10">
    <source>
        <dbReference type="Proteomes" id="UP000264820"/>
    </source>
</evidence>
<feature type="compositionally biased region" description="Basic and acidic residues" evidence="7">
    <location>
        <begin position="23"/>
        <end position="42"/>
    </location>
</feature>
<evidence type="ECO:0000256" key="1">
    <source>
        <dbReference type="ARBA" id="ARBA00004123"/>
    </source>
</evidence>
<evidence type="ECO:0000256" key="6">
    <source>
        <dbReference type="ARBA" id="ARBA00023242"/>
    </source>
</evidence>
<comment type="subcellular location">
    <subcellularLocation>
        <location evidence="1">Nucleus</location>
    </subcellularLocation>
</comment>
<feature type="region of interest" description="Disordered" evidence="7">
    <location>
        <begin position="1"/>
        <end position="150"/>
    </location>
</feature>
<accession>A0A3Q3DV17</accession>
<dbReference type="GO" id="GO:0048468">
    <property type="term" value="P:cell development"/>
    <property type="evidence" value="ECO:0007669"/>
    <property type="project" value="UniProtKB-ARBA"/>
</dbReference>
<feature type="region of interest" description="Disordered" evidence="7">
    <location>
        <begin position="181"/>
        <end position="212"/>
    </location>
</feature>
<dbReference type="GO" id="GO:0007399">
    <property type="term" value="P:nervous system development"/>
    <property type="evidence" value="ECO:0007669"/>
    <property type="project" value="UniProtKB-ARBA"/>
</dbReference>
<dbReference type="GeneID" id="109524835"/>
<dbReference type="PANTHER" id="PTHR12198">
    <property type="entry name" value="HOMEOBOX PROTEIN PROSPERO/PROX-1/CEH-26"/>
    <property type="match status" value="1"/>
</dbReference>
<evidence type="ECO:0000256" key="4">
    <source>
        <dbReference type="ARBA" id="ARBA00023155"/>
    </source>
</evidence>
<dbReference type="GO" id="GO:0000978">
    <property type="term" value="F:RNA polymerase II cis-regulatory region sequence-specific DNA binding"/>
    <property type="evidence" value="ECO:0007669"/>
    <property type="project" value="TreeGrafter"/>
</dbReference>
<proteinExistence type="predicted"/>
<organism evidence="9 10">
    <name type="scientific">Hippocampus comes</name>
    <name type="common">Tiger tail seahorse</name>
    <dbReference type="NCBI Taxonomy" id="109280"/>
    <lineage>
        <taxon>Eukaryota</taxon>
        <taxon>Metazoa</taxon>
        <taxon>Chordata</taxon>
        <taxon>Craniata</taxon>
        <taxon>Vertebrata</taxon>
        <taxon>Euteleostomi</taxon>
        <taxon>Actinopterygii</taxon>
        <taxon>Neopterygii</taxon>
        <taxon>Teleostei</taxon>
        <taxon>Neoteleostei</taxon>
        <taxon>Acanthomorphata</taxon>
        <taxon>Syngnathiaria</taxon>
        <taxon>Syngnathiformes</taxon>
        <taxon>Syngnathoidei</taxon>
        <taxon>Syngnathidae</taxon>
        <taxon>Hippocampus</taxon>
    </lineage>
</organism>
<dbReference type="Ensembl" id="ENSHCOT00000004184.1">
    <property type="protein sequence ID" value="ENSHCOP00000021255.1"/>
    <property type="gene ID" value="ENSHCOG00000007864.1"/>
</dbReference>
<keyword evidence="6" id="KW-0539">Nucleus</keyword>
<dbReference type="RefSeq" id="XP_019740505.1">
    <property type="nucleotide sequence ID" value="XM_019884946.1"/>
</dbReference>
<reference evidence="9" key="1">
    <citation type="submission" date="2025-08" db="UniProtKB">
        <authorList>
            <consortium name="Ensembl"/>
        </authorList>
    </citation>
    <scope>IDENTIFICATION</scope>
</reference>
<dbReference type="PROSITE" id="PS51818">
    <property type="entry name" value="HOMEO_PROSPERO"/>
    <property type="match status" value="1"/>
</dbReference>
<feature type="compositionally biased region" description="Polar residues" evidence="7">
    <location>
        <begin position="193"/>
        <end position="207"/>
    </location>
</feature>
<keyword evidence="4" id="KW-0371">Homeobox</keyword>
<dbReference type="InterPro" id="IPR023082">
    <property type="entry name" value="Homeo_prospero_dom"/>
</dbReference>
<dbReference type="GO" id="GO:0000981">
    <property type="term" value="F:DNA-binding transcription factor activity, RNA polymerase II-specific"/>
    <property type="evidence" value="ECO:0007669"/>
    <property type="project" value="TreeGrafter"/>
</dbReference>
<evidence type="ECO:0000256" key="2">
    <source>
        <dbReference type="ARBA" id="ARBA00023015"/>
    </source>
</evidence>
<dbReference type="Proteomes" id="UP000264820">
    <property type="component" value="Unplaced"/>
</dbReference>
<protein>
    <submittedName>
        <fullName evidence="9">Uncharacterized LOC109524835</fullName>
    </submittedName>
</protein>
<keyword evidence="2" id="KW-0805">Transcription regulation</keyword>
<evidence type="ECO:0000256" key="7">
    <source>
        <dbReference type="SAM" id="MobiDB-lite"/>
    </source>
</evidence>
<evidence type="ECO:0000256" key="5">
    <source>
        <dbReference type="ARBA" id="ARBA00023163"/>
    </source>
</evidence>
<evidence type="ECO:0000313" key="9">
    <source>
        <dbReference type="Ensembl" id="ENSHCOP00000021255.1"/>
    </source>
</evidence>
<dbReference type="GeneTree" id="ENSGT00940000154790"/>
<dbReference type="Pfam" id="PF05044">
    <property type="entry name" value="HPD"/>
    <property type="match status" value="1"/>
</dbReference>
<evidence type="ECO:0000259" key="8">
    <source>
        <dbReference type="PROSITE" id="PS51818"/>
    </source>
</evidence>
<dbReference type="InterPro" id="IPR037131">
    <property type="entry name" value="Homeo_prospero_dom_sf"/>
</dbReference>
<feature type="compositionally biased region" description="Basic and acidic residues" evidence="7">
    <location>
        <begin position="92"/>
        <end position="119"/>
    </location>
</feature>
<evidence type="ECO:0000256" key="3">
    <source>
        <dbReference type="ARBA" id="ARBA00023125"/>
    </source>
</evidence>
<sequence length="501" mass="55307">MWSKGADFGARPDGRAAAGQLRSCERHPSRAKSRDAFLEKGSRMNGTASESFSHGGGGGSHACPAAEPSGHRAKRARVEKIIRGMTGSPVGEMKRDPAQRPQVSEKRFLTATLPEERQPTRNCSSDTTWRDGPSSEESESISSGSSPGFDKRTHLSLTAGVLKYQLARAVTSTGVESIFQSVPRREGRWQKASAESSPNAHRQSSGGNEVRVPDVQTEALSLVVPRHGADGFHRLPSGVEPEPDRTRSAVRRRGKGGGSEFEARQAEVDAPQKSAKVPSRVRSGSRRSPATTHVTAAESTASASVCFPRVKMEPGGLLHAQLYSLNEALTADHLKKAKLMFFYARYPSWRVLRLCFRDVQFTRRGASRLIKWFSNFREFYYIQVERFARRALAEGAADARALSVGRESQLFRVLKVHYDKGGHFQVPDGFLEVAELTLRQFYAAVSTGKDRDPSWKKAIYKVICKLDADLPAQFMPYGAGEPADDLTSGLPQRRRWLTRAY</sequence>
<feature type="domain" description="Prospero" evidence="8">
    <location>
        <begin position="326"/>
        <end position="484"/>
    </location>
</feature>
<dbReference type="InterPro" id="IPR009057">
    <property type="entry name" value="Homeodomain-like_sf"/>
</dbReference>
<dbReference type="AlphaFoldDB" id="A0A3Q3DV17"/>
<name>A0A3Q3DV17_HIPCM</name>